<protein>
    <submittedName>
        <fullName evidence="1">Uncharacterized protein</fullName>
    </submittedName>
</protein>
<reference evidence="1" key="1">
    <citation type="journal article" date="2020" name="Nature">
        <title>Giant virus diversity and host interactions through global metagenomics.</title>
        <authorList>
            <person name="Schulz F."/>
            <person name="Roux S."/>
            <person name="Paez-Espino D."/>
            <person name="Jungbluth S."/>
            <person name="Walsh D.A."/>
            <person name="Denef V.J."/>
            <person name="McMahon K.D."/>
            <person name="Konstantinidis K.T."/>
            <person name="Eloe-Fadrosh E.A."/>
            <person name="Kyrpides N.C."/>
            <person name="Woyke T."/>
        </authorList>
    </citation>
    <scope>NUCLEOTIDE SEQUENCE</scope>
    <source>
        <strain evidence="1">GVMAG-S-1101169-75</strain>
    </source>
</reference>
<dbReference type="AlphaFoldDB" id="A0A6C0K168"/>
<organism evidence="1">
    <name type="scientific">viral metagenome</name>
    <dbReference type="NCBI Taxonomy" id="1070528"/>
    <lineage>
        <taxon>unclassified sequences</taxon>
        <taxon>metagenomes</taxon>
        <taxon>organismal metagenomes</taxon>
    </lineage>
</organism>
<sequence length="155" mass="17041">MSSLYCQLQQQGVLVWTGVQRGGYTNLTGDVVVVGPETSCDPCPSLFTSEFITPVFITLCWDPIANNGTMTVTIVEFYNEVWNLRFGVGQVLVNNATWNEQSGSTGILQYNPVCRTAILDRNRNGSSSYQIGSHQLQPTTLTIRNRIIGCSSVGR</sequence>
<dbReference type="EMBL" id="MN740789">
    <property type="protein sequence ID" value="QHU11782.1"/>
    <property type="molecule type" value="Genomic_DNA"/>
</dbReference>
<accession>A0A6C0K168</accession>
<proteinExistence type="predicted"/>
<name>A0A6C0K168_9ZZZZ</name>
<evidence type="ECO:0000313" key="1">
    <source>
        <dbReference type="EMBL" id="QHU11782.1"/>
    </source>
</evidence>